<dbReference type="STRING" id="1260251.SPISAL_03915"/>
<dbReference type="PANTHER" id="PTHR12818">
    <property type="entry name" value="TRNA (ADENINE(37)-N6)-METHYLTRANSFERASE"/>
    <property type="match status" value="1"/>
</dbReference>
<dbReference type="PROSITE" id="PS51668">
    <property type="entry name" value="TSAA_2"/>
    <property type="match status" value="1"/>
</dbReference>
<keyword evidence="4" id="KW-0489">Methyltransferase</keyword>
<comment type="caution">
    <text evidence="4">The sequence shown here is derived from an EMBL/GenBank/DDBJ whole genome shotgun (WGS) entry which is preliminary data.</text>
</comment>
<evidence type="ECO:0000259" key="3">
    <source>
        <dbReference type="PROSITE" id="PS51668"/>
    </source>
</evidence>
<dbReference type="InterPro" id="IPR036413">
    <property type="entry name" value="YaeB-like_sf"/>
</dbReference>
<keyword evidence="4" id="KW-0808">Transferase</keyword>
<evidence type="ECO:0000256" key="1">
    <source>
        <dbReference type="ARBA" id="ARBA00022691"/>
    </source>
</evidence>
<evidence type="ECO:0000256" key="2">
    <source>
        <dbReference type="ARBA" id="ARBA00033753"/>
    </source>
</evidence>
<gene>
    <name evidence="4" type="primary">tsaA</name>
    <name evidence="4" type="ORF">FKY71_03060</name>
</gene>
<evidence type="ECO:0000313" key="5">
    <source>
        <dbReference type="Proteomes" id="UP000315400"/>
    </source>
</evidence>
<dbReference type="CDD" id="cd09281">
    <property type="entry name" value="UPF0066"/>
    <property type="match status" value="1"/>
</dbReference>
<dbReference type="Gene3D" id="2.40.30.70">
    <property type="entry name" value="YaeB-like"/>
    <property type="match status" value="1"/>
</dbReference>
<dbReference type="NCBIfam" id="TIGR00104">
    <property type="entry name" value="tRNA_TsaA"/>
    <property type="match status" value="1"/>
</dbReference>
<dbReference type="InterPro" id="IPR036414">
    <property type="entry name" value="YaeB_N_sf"/>
</dbReference>
<dbReference type="Gene3D" id="3.30.2310.10">
    <property type="entry name" value="YaeB-like"/>
    <property type="match status" value="1"/>
</dbReference>
<keyword evidence="1" id="KW-0949">S-adenosyl-L-methionine</keyword>
<name>A0A540VWL9_9GAMM</name>
<reference evidence="4 5" key="1">
    <citation type="submission" date="2019-06" db="EMBL/GenBank/DDBJ databases">
        <title>Metagenome assembled Genome of Spiribacter salinus SL48-SHIP from the microbial mat of Salt Lake 48 (Novosibirsk region, Russia).</title>
        <authorList>
            <person name="Shipova A."/>
            <person name="Rozanov A.S."/>
            <person name="Bryanskaya A.V."/>
            <person name="Peltek S.E."/>
        </authorList>
    </citation>
    <scope>NUCLEOTIDE SEQUENCE [LARGE SCALE GENOMIC DNA]</scope>
    <source>
        <strain evidence="4">SL48-SHIP-2</strain>
    </source>
</reference>
<dbReference type="PROSITE" id="PS01318">
    <property type="entry name" value="TSAA_1"/>
    <property type="match status" value="1"/>
</dbReference>
<accession>A0A540VWL9</accession>
<dbReference type="SUPFAM" id="SSF118196">
    <property type="entry name" value="YaeB-like"/>
    <property type="match status" value="1"/>
</dbReference>
<dbReference type="GO" id="GO:0008168">
    <property type="term" value="F:methyltransferase activity"/>
    <property type="evidence" value="ECO:0007669"/>
    <property type="project" value="UniProtKB-KW"/>
</dbReference>
<dbReference type="GO" id="GO:0032259">
    <property type="term" value="P:methylation"/>
    <property type="evidence" value="ECO:0007669"/>
    <property type="project" value="UniProtKB-KW"/>
</dbReference>
<dbReference type="InterPro" id="IPR023368">
    <property type="entry name" value="UPF0066_cons_site"/>
</dbReference>
<organism evidence="4 5">
    <name type="scientific">Spiribacter salinus</name>
    <dbReference type="NCBI Taxonomy" id="1335746"/>
    <lineage>
        <taxon>Bacteria</taxon>
        <taxon>Pseudomonadati</taxon>
        <taxon>Pseudomonadota</taxon>
        <taxon>Gammaproteobacteria</taxon>
        <taxon>Chromatiales</taxon>
        <taxon>Ectothiorhodospiraceae</taxon>
        <taxon>Spiribacter</taxon>
    </lineage>
</organism>
<dbReference type="PANTHER" id="PTHR12818:SF0">
    <property type="entry name" value="TRNA (ADENINE(37)-N6)-METHYLTRANSFERASE"/>
    <property type="match status" value="1"/>
</dbReference>
<comment type="similarity">
    <text evidence="2">Belongs to the tRNA methyltransferase O family.</text>
</comment>
<dbReference type="Pfam" id="PF01980">
    <property type="entry name" value="TrmO_N"/>
    <property type="match status" value="1"/>
</dbReference>
<sequence>MDIHPIGYLHSDFESRFGAPRQPGIVPEARGELHLHPPYNNPEALSGLEGCTHIWLIVGFHATPDRPWRPTVRPPRLGGNQRCGVFATRSPFRPNHLGLSLVRQIGLLAPPACGLALRGVDLIDGTPVYDIKPYLPDIEAPTDAQPPDLMRTALPGLRVEWRASALAELATAPAELKALITATIAADPRPAYRRGQDAAHFGMRLAGYEVAWSVADETAWVESVSPAPGKDSKGR</sequence>
<dbReference type="Proteomes" id="UP000315400">
    <property type="component" value="Unassembled WGS sequence"/>
</dbReference>
<dbReference type="EMBL" id="VIFK01000011">
    <property type="protein sequence ID" value="TQF00494.1"/>
    <property type="molecule type" value="Genomic_DNA"/>
</dbReference>
<dbReference type="Pfam" id="PF18389">
    <property type="entry name" value="TrmO_C"/>
    <property type="match status" value="1"/>
</dbReference>
<proteinExistence type="inferred from homology"/>
<feature type="domain" description="TsaA-like" evidence="3">
    <location>
        <begin position="3"/>
        <end position="143"/>
    </location>
</feature>
<dbReference type="InterPro" id="IPR040372">
    <property type="entry name" value="YaeB-like"/>
</dbReference>
<dbReference type="AlphaFoldDB" id="A0A540VWL9"/>
<evidence type="ECO:0000313" key="4">
    <source>
        <dbReference type="EMBL" id="TQF00494.1"/>
    </source>
</evidence>
<dbReference type="InterPro" id="IPR041369">
    <property type="entry name" value="TrmO_C"/>
</dbReference>
<dbReference type="InterPro" id="IPR023370">
    <property type="entry name" value="TrmO-like_N"/>
</dbReference>
<protein>
    <submittedName>
        <fullName evidence="4">tRNA (N6-threonylcarbamoyladenosine(37)-N6)-methyltransferase TrmO</fullName>
    </submittedName>
</protein>